<keyword evidence="1" id="KW-1133">Transmembrane helix</keyword>
<keyword evidence="1" id="KW-0812">Transmembrane</keyword>
<evidence type="ECO:0000313" key="2">
    <source>
        <dbReference type="EMBL" id="TCI12002.1"/>
    </source>
</evidence>
<protein>
    <recommendedName>
        <fullName evidence="4">Cytochrome oxidase complex assembly protein 1</fullName>
    </recommendedName>
</protein>
<gene>
    <name evidence="2" type="ORF">EZM97_01135</name>
</gene>
<evidence type="ECO:0000313" key="3">
    <source>
        <dbReference type="Proteomes" id="UP000291822"/>
    </source>
</evidence>
<sequence length="196" mass="21749">MENTSGGGSKAIVPPEIDRWNWGAFFLTWIWGIGNSTFIALLMFVPLVNLVMWFVLGAKGSAWAWQNRRWESVEQFKSTQRRWALWGTIVPVLFVLLFGGIVSTMKHSDAYKLAASELQVNQEATQMLGSPITTGIPMGSIQVSGANGMASLSFSAEGPRGKGTVYVVAVKEMGQWRLDQAVFEDAATKRRIDFRQ</sequence>
<keyword evidence="3" id="KW-1185">Reference proteome</keyword>
<evidence type="ECO:0008006" key="4">
    <source>
        <dbReference type="Google" id="ProtNLM"/>
    </source>
</evidence>
<dbReference type="AlphaFoldDB" id="A0A4R0YS19"/>
<feature type="transmembrane region" description="Helical" evidence="1">
    <location>
        <begin position="83"/>
        <end position="102"/>
    </location>
</feature>
<feature type="transmembrane region" description="Helical" evidence="1">
    <location>
        <begin position="29"/>
        <end position="56"/>
    </location>
</feature>
<dbReference type="RefSeq" id="WP_131151217.1">
    <property type="nucleotide sequence ID" value="NZ_SJTG01000001.1"/>
</dbReference>
<dbReference type="InterPro" id="IPR014807">
    <property type="entry name" value="Coa1"/>
</dbReference>
<name>A0A4R0YS19_9GAMM</name>
<proteinExistence type="predicted"/>
<accession>A0A4R0YS19</accession>
<comment type="caution">
    <text evidence="2">The sequence shown here is derived from an EMBL/GenBank/DDBJ whole genome shotgun (WGS) entry which is preliminary data.</text>
</comment>
<organism evidence="2 3">
    <name type="scientific">Dyella soli</name>
    <dbReference type="NCBI Taxonomy" id="522319"/>
    <lineage>
        <taxon>Bacteria</taxon>
        <taxon>Pseudomonadati</taxon>
        <taxon>Pseudomonadota</taxon>
        <taxon>Gammaproteobacteria</taxon>
        <taxon>Lysobacterales</taxon>
        <taxon>Rhodanobacteraceae</taxon>
        <taxon>Dyella</taxon>
    </lineage>
</organism>
<reference evidence="2 3" key="1">
    <citation type="submission" date="2019-02" db="EMBL/GenBank/DDBJ databases">
        <title>Dyella amyloliquefaciens sp. nov., isolated from forest soil.</title>
        <authorList>
            <person name="Gao Z.-H."/>
            <person name="Qiu L.-H."/>
        </authorList>
    </citation>
    <scope>NUCLEOTIDE SEQUENCE [LARGE SCALE GENOMIC DNA]</scope>
    <source>
        <strain evidence="2 3">KACC 12747</strain>
    </source>
</reference>
<dbReference type="EMBL" id="SJTG01000001">
    <property type="protein sequence ID" value="TCI12002.1"/>
    <property type="molecule type" value="Genomic_DNA"/>
</dbReference>
<dbReference type="Pfam" id="PF08695">
    <property type="entry name" value="Coa1"/>
    <property type="match status" value="1"/>
</dbReference>
<evidence type="ECO:0000256" key="1">
    <source>
        <dbReference type="SAM" id="Phobius"/>
    </source>
</evidence>
<dbReference type="Proteomes" id="UP000291822">
    <property type="component" value="Unassembled WGS sequence"/>
</dbReference>
<keyword evidence="1" id="KW-0472">Membrane</keyword>